<feature type="compositionally biased region" description="Basic and acidic residues" evidence="1">
    <location>
        <begin position="1"/>
        <end position="16"/>
    </location>
</feature>
<accession>X6NPG9</accession>
<organism evidence="2 3">
    <name type="scientific">Reticulomyxa filosa</name>
    <dbReference type="NCBI Taxonomy" id="46433"/>
    <lineage>
        <taxon>Eukaryota</taxon>
        <taxon>Sar</taxon>
        <taxon>Rhizaria</taxon>
        <taxon>Retaria</taxon>
        <taxon>Foraminifera</taxon>
        <taxon>Monothalamids</taxon>
        <taxon>Reticulomyxidae</taxon>
        <taxon>Reticulomyxa</taxon>
    </lineage>
</organism>
<dbReference type="EMBL" id="ASPP01006816">
    <property type="protein sequence ID" value="ETO28185.1"/>
    <property type="molecule type" value="Genomic_DNA"/>
</dbReference>
<protein>
    <submittedName>
        <fullName evidence="2">Uncharacterized protein</fullName>
    </submittedName>
</protein>
<comment type="caution">
    <text evidence="2">The sequence shown here is derived from an EMBL/GenBank/DDBJ whole genome shotgun (WGS) entry which is preliminary data.</text>
</comment>
<gene>
    <name evidence="2" type="ORF">RFI_08948</name>
</gene>
<keyword evidence="3" id="KW-1185">Reference proteome</keyword>
<proteinExistence type="predicted"/>
<dbReference type="AlphaFoldDB" id="X6NPG9"/>
<evidence type="ECO:0000313" key="3">
    <source>
        <dbReference type="Proteomes" id="UP000023152"/>
    </source>
</evidence>
<sequence length="172" mass="19448">MQPTDNNERGSTDFERFNSLSMEDDQLLDEQNLHMELEMEADALFDEWCENGARSPKDDVENECVPSINVDSTINDRSSQVFGTSFQVRNVGVQPMLIQQPSMYVANPMQMAMTVPMSIPFNYTLAPANQGNFGMVAASANFDEMDYDKIPEYVPNDQTEEINPPVRLSTLF</sequence>
<reference evidence="2 3" key="1">
    <citation type="journal article" date="2013" name="Curr. Biol.">
        <title>The Genome of the Foraminiferan Reticulomyxa filosa.</title>
        <authorList>
            <person name="Glockner G."/>
            <person name="Hulsmann N."/>
            <person name="Schleicher M."/>
            <person name="Noegel A.A."/>
            <person name="Eichinger L."/>
            <person name="Gallinger C."/>
            <person name="Pawlowski J."/>
            <person name="Sierra R."/>
            <person name="Euteneuer U."/>
            <person name="Pillet L."/>
            <person name="Moustafa A."/>
            <person name="Platzer M."/>
            <person name="Groth M."/>
            <person name="Szafranski K."/>
            <person name="Schliwa M."/>
        </authorList>
    </citation>
    <scope>NUCLEOTIDE SEQUENCE [LARGE SCALE GENOMIC DNA]</scope>
</reference>
<dbReference type="Proteomes" id="UP000023152">
    <property type="component" value="Unassembled WGS sequence"/>
</dbReference>
<feature type="region of interest" description="Disordered" evidence="1">
    <location>
        <begin position="1"/>
        <end position="23"/>
    </location>
</feature>
<evidence type="ECO:0000313" key="2">
    <source>
        <dbReference type="EMBL" id="ETO28185.1"/>
    </source>
</evidence>
<evidence type="ECO:0000256" key="1">
    <source>
        <dbReference type="SAM" id="MobiDB-lite"/>
    </source>
</evidence>
<name>X6NPG9_RETFI</name>